<dbReference type="VEuPathDB" id="VectorBase:GAUT009718"/>
<dbReference type="GO" id="GO:0051087">
    <property type="term" value="F:protein-folding chaperone binding"/>
    <property type="evidence" value="ECO:0007669"/>
    <property type="project" value="TreeGrafter"/>
</dbReference>
<dbReference type="FunFam" id="2.60.260.20:FF:000026">
    <property type="entry name" value="Uncharacterized protein, isoform B"/>
    <property type="match status" value="1"/>
</dbReference>
<dbReference type="GO" id="GO:0005829">
    <property type="term" value="C:cytosol"/>
    <property type="evidence" value="ECO:0007669"/>
    <property type="project" value="TreeGrafter"/>
</dbReference>
<dbReference type="SUPFAM" id="SSF49493">
    <property type="entry name" value="HSP40/DnaJ peptide-binding domain"/>
    <property type="match status" value="1"/>
</dbReference>
<dbReference type="GO" id="GO:0006457">
    <property type="term" value="P:protein folding"/>
    <property type="evidence" value="ECO:0007669"/>
    <property type="project" value="InterPro"/>
</dbReference>
<dbReference type="PANTHER" id="PTHR24078">
    <property type="entry name" value="DNAJ HOMOLOG SUBFAMILY C MEMBER"/>
    <property type="match status" value="1"/>
</dbReference>
<organism evidence="3 4">
    <name type="scientific">Glossina austeni</name>
    <name type="common">Savannah tsetse fly</name>
    <dbReference type="NCBI Taxonomy" id="7395"/>
    <lineage>
        <taxon>Eukaryota</taxon>
        <taxon>Metazoa</taxon>
        <taxon>Ecdysozoa</taxon>
        <taxon>Arthropoda</taxon>
        <taxon>Hexapoda</taxon>
        <taxon>Insecta</taxon>
        <taxon>Pterygota</taxon>
        <taxon>Neoptera</taxon>
        <taxon>Endopterygota</taxon>
        <taxon>Diptera</taxon>
        <taxon>Brachycera</taxon>
        <taxon>Muscomorpha</taxon>
        <taxon>Hippoboscoidea</taxon>
        <taxon>Glossinidae</taxon>
        <taxon>Glossina</taxon>
    </lineage>
</organism>
<protein>
    <recommendedName>
        <fullName evidence="2">Chaperone DnaJ C-terminal domain-containing protein</fullName>
    </recommendedName>
</protein>
<name>A0A1A9UMS9_GLOAU</name>
<reference evidence="3" key="1">
    <citation type="submission" date="2020-05" db="UniProtKB">
        <authorList>
            <consortium name="EnsemblMetazoa"/>
        </authorList>
    </citation>
    <scope>IDENTIFICATION</scope>
    <source>
        <strain evidence="3">TTRI</strain>
    </source>
</reference>
<accession>A0A1A9UMS9</accession>
<dbReference type="STRING" id="7395.A0A1A9UMS9"/>
<evidence type="ECO:0000259" key="2">
    <source>
        <dbReference type="Pfam" id="PF01556"/>
    </source>
</evidence>
<dbReference type="Proteomes" id="UP000078200">
    <property type="component" value="Unassembled WGS sequence"/>
</dbReference>
<dbReference type="Gene3D" id="2.60.260.20">
    <property type="entry name" value="Urease metallochaperone UreE, N-terminal domain"/>
    <property type="match status" value="1"/>
</dbReference>
<evidence type="ECO:0000313" key="4">
    <source>
        <dbReference type="Proteomes" id="UP000078200"/>
    </source>
</evidence>
<dbReference type="PANTHER" id="PTHR24078:SF553">
    <property type="entry name" value="DNAJ HOMOLOG SUBFAMILY B MEMBER 5"/>
    <property type="match status" value="1"/>
</dbReference>
<dbReference type="InterPro" id="IPR051339">
    <property type="entry name" value="DnaJ_subfamily_B"/>
</dbReference>
<evidence type="ECO:0000313" key="3">
    <source>
        <dbReference type="EnsemblMetazoa" id="GAUT009718-PA"/>
    </source>
</evidence>
<dbReference type="EnsemblMetazoa" id="GAUT009718-RA">
    <property type="protein sequence ID" value="GAUT009718-PA"/>
    <property type="gene ID" value="GAUT009718"/>
</dbReference>
<proteinExistence type="predicted"/>
<dbReference type="InterPro" id="IPR002939">
    <property type="entry name" value="DnaJ_C"/>
</dbReference>
<keyword evidence="4" id="KW-1185">Reference proteome</keyword>
<dbReference type="Pfam" id="PF01556">
    <property type="entry name" value="DnaJ_C"/>
    <property type="match status" value="1"/>
</dbReference>
<keyword evidence="1" id="KW-0143">Chaperone</keyword>
<sequence length="129" mass="14335">MLSKYGGPYNDKSCPAAFCTISAKPKSIKRSYIAMLCAAFLKLVKNSWVINALLALCGVVFQVPTMSGDKLRISTMQEIIKPNTVKRIQGYGLPFPKDTTRKGDLLVAFDIQFPEKLTAAQKDMLRDML</sequence>
<dbReference type="InterPro" id="IPR008971">
    <property type="entry name" value="HSP40/DnaJ_pept-bd"/>
</dbReference>
<feature type="domain" description="Chaperone DnaJ C-terminal" evidence="2">
    <location>
        <begin position="50"/>
        <end position="114"/>
    </location>
</feature>
<dbReference type="GO" id="GO:0051082">
    <property type="term" value="F:unfolded protein binding"/>
    <property type="evidence" value="ECO:0007669"/>
    <property type="project" value="InterPro"/>
</dbReference>
<dbReference type="AlphaFoldDB" id="A0A1A9UMS9"/>
<evidence type="ECO:0000256" key="1">
    <source>
        <dbReference type="ARBA" id="ARBA00023186"/>
    </source>
</evidence>